<organism evidence="13 14">
    <name type="scientific">Colocasia esculenta</name>
    <name type="common">Wild taro</name>
    <name type="synonym">Arum esculentum</name>
    <dbReference type="NCBI Taxonomy" id="4460"/>
    <lineage>
        <taxon>Eukaryota</taxon>
        <taxon>Viridiplantae</taxon>
        <taxon>Streptophyta</taxon>
        <taxon>Embryophyta</taxon>
        <taxon>Tracheophyta</taxon>
        <taxon>Spermatophyta</taxon>
        <taxon>Magnoliopsida</taxon>
        <taxon>Liliopsida</taxon>
        <taxon>Araceae</taxon>
        <taxon>Aroideae</taxon>
        <taxon>Colocasieae</taxon>
        <taxon>Colocasia</taxon>
    </lineage>
</organism>
<dbReference type="InterPro" id="IPR051428">
    <property type="entry name" value="Sphingo_Act-Surfact_Prot"/>
</dbReference>
<dbReference type="InterPro" id="IPR008139">
    <property type="entry name" value="SaposinB_dom"/>
</dbReference>
<evidence type="ECO:0000256" key="5">
    <source>
        <dbReference type="ARBA" id="ARBA00022750"/>
    </source>
</evidence>
<evidence type="ECO:0000259" key="12">
    <source>
        <dbReference type="PROSITE" id="PS50015"/>
    </source>
</evidence>
<dbReference type="GO" id="GO:0005576">
    <property type="term" value="C:extracellular region"/>
    <property type="evidence" value="ECO:0007669"/>
    <property type="project" value="UniProtKB-SubCell"/>
</dbReference>
<keyword evidence="8" id="KW-0325">Glycoprotein</keyword>
<evidence type="ECO:0000256" key="6">
    <source>
        <dbReference type="ARBA" id="ARBA00023145"/>
    </source>
</evidence>
<keyword evidence="5" id="KW-0064">Aspartyl protease</keyword>
<accession>A0A843VF61</accession>
<evidence type="ECO:0000256" key="2">
    <source>
        <dbReference type="ARBA" id="ARBA00022525"/>
    </source>
</evidence>
<keyword evidence="7" id="KW-1015">Disulfide bond</keyword>
<feature type="domain" description="Saposin B-type" evidence="12">
    <location>
        <begin position="223"/>
        <end position="303"/>
    </location>
</feature>
<dbReference type="InterPro" id="IPR007856">
    <property type="entry name" value="SapB_1"/>
</dbReference>
<dbReference type="Proteomes" id="UP000652761">
    <property type="component" value="Unassembled WGS sequence"/>
</dbReference>
<dbReference type="GO" id="GO:0006629">
    <property type="term" value="P:lipid metabolic process"/>
    <property type="evidence" value="ECO:0007669"/>
    <property type="project" value="InterPro"/>
</dbReference>
<protein>
    <recommendedName>
        <fullName evidence="10">Pulmonary surfactant-associated protein B</fullName>
    </recommendedName>
    <alternativeName>
        <fullName evidence="11">Pulmonary surfactant-associated proteolipid SPL(Phe)</fullName>
    </alternativeName>
</protein>
<keyword evidence="3" id="KW-0732">Signal</keyword>
<dbReference type="SUPFAM" id="SSF47862">
    <property type="entry name" value="Saposin"/>
    <property type="match status" value="2"/>
</dbReference>
<comment type="function">
    <text evidence="9">Pulmonary surfactant-associated proteins promote alveolar stability by lowering the surface tension at the air-liquid interface in the peripheral air spaces. SP-B increases the collapse pressure of palmitic acid to nearly 70 millinewtons per meter.</text>
</comment>
<evidence type="ECO:0000256" key="11">
    <source>
        <dbReference type="ARBA" id="ARBA00041785"/>
    </source>
</evidence>
<name>A0A843VF61_COLES</name>
<keyword evidence="14" id="KW-1185">Reference proteome</keyword>
<keyword evidence="5" id="KW-0645">Protease</keyword>
<keyword evidence="4" id="KW-0677">Repeat</keyword>
<dbReference type="GO" id="GO:0004190">
    <property type="term" value="F:aspartic-type endopeptidase activity"/>
    <property type="evidence" value="ECO:0007669"/>
    <property type="project" value="UniProtKB-KW"/>
</dbReference>
<sequence length="320" mass="36038">MAPETYSGFARNRRSSGRGISNPHSAALVLFVYFNSRTTFLSVLQARKRGGFGGGEEPRHQPFLPPSSIFTPRLPSPSASSAFYGQRRMGDRLMFLFLLFLSINWIHADARSLEISDPAVLQVPGIESSVLSENIKTEKLCTLCEQFTAQAVEYLSNNKTQTEIIENLHHACFQLHNLKEQCILLVDYYAPLFFVEVGLVHPEDFCTKVNLCTERTFLLLLKREDPCSICQRTIVEVLVKLKDPDTQLEIIETLIKACNKVEHFSKQCKKLVFEYGPVILINAEKFLETTDVCVAIHACKADQKEMIVQASVTEVFPGDA</sequence>
<evidence type="ECO:0000256" key="9">
    <source>
        <dbReference type="ARBA" id="ARBA00037221"/>
    </source>
</evidence>
<keyword evidence="6" id="KW-0865">Zymogen</keyword>
<dbReference type="Pfam" id="PF03489">
    <property type="entry name" value="SapB_2"/>
    <property type="match status" value="1"/>
</dbReference>
<evidence type="ECO:0000256" key="4">
    <source>
        <dbReference type="ARBA" id="ARBA00022737"/>
    </source>
</evidence>
<proteinExistence type="predicted"/>
<keyword evidence="2" id="KW-0964">Secreted</keyword>
<comment type="subcellular location">
    <subcellularLocation>
        <location evidence="1">Secreted</location>
        <location evidence="1">Extracellular space</location>
    </subcellularLocation>
</comment>
<gene>
    <name evidence="13" type="ORF">Taro_024961</name>
</gene>
<feature type="domain" description="Saposin B-type" evidence="12">
    <location>
        <begin position="137"/>
        <end position="216"/>
    </location>
</feature>
<evidence type="ECO:0000256" key="1">
    <source>
        <dbReference type="ARBA" id="ARBA00004239"/>
    </source>
</evidence>
<evidence type="ECO:0000256" key="8">
    <source>
        <dbReference type="ARBA" id="ARBA00023180"/>
    </source>
</evidence>
<dbReference type="SMART" id="SM00741">
    <property type="entry name" value="SapB"/>
    <property type="match status" value="2"/>
</dbReference>
<dbReference type="EMBL" id="NMUH01001438">
    <property type="protein sequence ID" value="MQL92340.1"/>
    <property type="molecule type" value="Genomic_DNA"/>
</dbReference>
<dbReference type="FunFam" id="1.10.225.10:FF:000008">
    <property type="entry name" value="Pulmonary surfactant-associated protein B"/>
    <property type="match status" value="1"/>
</dbReference>
<dbReference type="OrthoDB" id="69496at2759"/>
<comment type="caution">
    <text evidence="13">The sequence shown here is derived from an EMBL/GenBank/DDBJ whole genome shotgun (WGS) entry which is preliminary data.</text>
</comment>
<keyword evidence="5" id="KW-0378">Hydrolase</keyword>
<dbReference type="PANTHER" id="PTHR11480">
    <property type="entry name" value="SAPOSIN-RELATED"/>
    <property type="match status" value="1"/>
</dbReference>
<evidence type="ECO:0000313" key="14">
    <source>
        <dbReference type="Proteomes" id="UP000652761"/>
    </source>
</evidence>
<evidence type="ECO:0000313" key="13">
    <source>
        <dbReference type="EMBL" id="MQL92340.1"/>
    </source>
</evidence>
<dbReference type="AlphaFoldDB" id="A0A843VF61"/>
<dbReference type="PROSITE" id="PS50015">
    <property type="entry name" value="SAP_B"/>
    <property type="match status" value="2"/>
</dbReference>
<evidence type="ECO:0000256" key="3">
    <source>
        <dbReference type="ARBA" id="ARBA00022729"/>
    </source>
</evidence>
<reference evidence="13" key="1">
    <citation type="submission" date="2017-07" db="EMBL/GenBank/DDBJ databases">
        <title>Taro Niue Genome Assembly and Annotation.</title>
        <authorList>
            <person name="Atibalentja N."/>
            <person name="Keating K."/>
            <person name="Fields C.J."/>
        </authorList>
    </citation>
    <scope>NUCLEOTIDE SEQUENCE</scope>
    <source>
        <strain evidence="13">Niue_2</strain>
        <tissue evidence="13">Leaf</tissue>
    </source>
</reference>
<dbReference type="Pfam" id="PF05184">
    <property type="entry name" value="SapB_1"/>
    <property type="match status" value="2"/>
</dbReference>
<dbReference type="PANTHER" id="PTHR11480:SF3">
    <property type="entry name" value="BCDNA.GH08312"/>
    <property type="match status" value="1"/>
</dbReference>
<dbReference type="InterPro" id="IPR008138">
    <property type="entry name" value="SapB_2"/>
</dbReference>
<evidence type="ECO:0000256" key="10">
    <source>
        <dbReference type="ARBA" id="ARBA00041094"/>
    </source>
</evidence>
<evidence type="ECO:0000256" key="7">
    <source>
        <dbReference type="ARBA" id="ARBA00023157"/>
    </source>
</evidence>
<dbReference type="InterPro" id="IPR011001">
    <property type="entry name" value="Saposin-like"/>
</dbReference>
<dbReference type="Gene3D" id="1.10.225.10">
    <property type="entry name" value="Saposin-like"/>
    <property type="match status" value="2"/>
</dbReference>